<keyword evidence="6" id="KW-1185">Reference proteome</keyword>
<reference evidence="5 6" key="1">
    <citation type="submission" date="2016-10" db="EMBL/GenBank/DDBJ databases">
        <authorList>
            <person name="de Groot N.N."/>
        </authorList>
    </citation>
    <scope>NUCLEOTIDE SEQUENCE [LARGE SCALE GENOMIC DNA]</scope>
    <source>
        <strain evidence="5 6">CGMCC 4.5506</strain>
    </source>
</reference>
<name>A0A222VPV0_9PSEU</name>
<dbReference type="RefSeq" id="WP_091798116.1">
    <property type="nucleotide sequence ID" value="NZ_CP016353.1"/>
</dbReference>
<dbReference type="PANTHER" id="PTHR40761">
    <property type="entry name" value="CONSERVED INTEGRAL MEMBRANE ALANINE VALINE AND LEUCINE RICH PROTEIN-RELATED"/>
    <property type="match status" value="1"/>
</dbReference>
<evidence type="ECO:0000313" key="6">
    <source>
        <dbReference type="Proteomes" id="UP000199494"/>
    </source>
</evidence>
<dbReference type="InterPro" id="IPR037185">
    <property type="entry name" value="EmrE-like"/>
</dbReference>
<dbReference type="InterPro" id="IPR008521">
    <property type="entry name" value="Mg_trans_NIPA"/>
</dbReference>
<evidence type="ECO:0000256" key="1">
    <source>
        <dbReference type="ARBA" id="ARBA00004141"/>
    </source>
</evidence>
<dbReference type="PANTHER" id="PTHR40761:SF1">
    <property type="entry name" value="CONSERVED INTEGRAL MEMBRANE ALANINE VALINE AND LEUCINE RICH PROTEIN-RELATED"/>
    <property type="match status" value="1"/>
</dbReference>
<dbReference type="GO" id="GO:0015095">
    <property type="term" value="F:magnesium ion transmembrane transporter activity"/>
    <property type="evidence" value="ECO:0007669"/>
    <property type="project" value="InterPro"/>
</dbReference>
<dbReference type="KEGG" id="pmad:BAY61_14085"/>
<evidence type="ECO:0000256" key="2">
    <source>
        <dbReference type="ARBA" id="ARBA00022692"/>
    </source>
</evidence>
<evidence type="ECO:0000313" key="5">
    <source>
        <dbReference type="EMBL" id="SDC29815.1"/>
    </source>
</evidence>
<dbReference type="Pfam" id="PF05653">
    <property type="entry name" value="Mg_trans_NIPA"/>
    <property type="match status" value="1"/>
</dbReference>
<keyword evidence="4" id="KW-0472">Membrane</keyword>
<dbReference type="STRING" id="530584.SAMN05421630_1011197"/>
<sequence>MSGPSTVLWIAVPSAVLAAAAFGLTGALQHKAARRVVGGGTVQIGLVFTLLRQPLWLASLLTNGLGIALQWLALATGPLVLVQPLLVTALVFAVFSSSALRGERPDRIVLLGAGLCVAGLAVFFLVARPVAGHGRLELREVLPLAAGLAFLIVVCVAVAVEYAGRVRVLALATATGVLYGVTAGLSKLAADDLRHGVSALLTHWHFYVVVVCGVTGFVLSQNAFRVGVALAPALAVIVALDPLVSIGVGALWLGEQLPGGAGRIAGQVIGLAVSIAGIAVLSRHAPQTAQAETYMARPEQTEKENR</sequence>
<dbReference type="AlphaFoldDB" id="A0A222VPV0"/>
<evidence type="ECO:0000256" key="4">
    <source>
        <dbReference type="ARBA" id="ARBA00023136"/>
    </source>
</evidence>
<dbReference type="Proteomes" id="UP000199494">
    <property type="component" value="Unassembled WGS sequence"/>
</dbReference>
<dbReference type="SUPFAM" id="SSF103481">
    <property type="entry name" value="Multidrug resistance efflux transporter EmrE"/>
    <property type="match status" value="1"/>
</dbReference>
<protein>
    <submittedName>
        <fullName evidence="5">Magnesium transporter NIPA</fullName>
    </submittedName>
</protein>
<dbReference type="GO" id="GO:0016020">
    <property type="term" value="C:membrane"/>
    <property type="evidence" value="ECO:0007669"/>
    <property type="project" value="UniProtKB-SubCell"/>
</dbReference>
<dbReference type="EMBL" id="FMZE01000001">
    <property type="protein sequence ID" value="SDC29815.1"/>
    <property type="molecule type" value="Genomic_DNA"/>
</dbReference>
<keyword evidence="2" id="KW-0812">Transmembrane</keyword>
<gene>
    <name evidence="5" type="ORF">SAMN05421630_1011197</name>
</gene>
<keyword evidence="3" id="KW-1133">Transmembrane helix</keyword>
<dbReference type="OrthoDB" id="3568345at2"/>
<proteinExistence type="predicted"/>
<comment type="subcellular location">
    <subcellularLocation>
        <location evidence="1">Membrane</location>
        <topology evidence="1">Multi-pass membrane protein</topology>
    </subcellularLocation>
</comment>
<accession>A0A222VPV0</accession>
<dbReference type="NCBIfam" id="NF038012">
    <property type="entry name" value="DMT_1"/>
    <property type="match status" value="1"/>
</dbReference>
<organism evidence="5 6">
    <name type="scientific">Prauserella marina</name>
    <dbReference type="NCBI Taxonomy" id="530584"/>
    <lineage>
        <taxon>Bacteria</taxon>
        <taxon>Bacillati</taxon>
        <taxon>Actinomycetota</taxon>
        <taxon>Actinomycetes</taxon>
        <taxon>Pseudonocardiales</taxon>
        <taxon>Pseudonocardiaceae</taxon>
        <taxon>Prauserella</taxon>
    </lineage>
</organism>
<evidence type="ECO:0000256" key="3">
    <source>
        <dbReference type="ARBA" id="ARBA00022989"/>
    </source>
</evidence>